<reference evidence="1 2" key="1">
    <citation type="submission" date="2014-12" db="EMBL/GenBank/DDBJ databases">
        <title>Draft genome sequences of 29 type strains of Enterococci.</title>
        <authorList>
            <person name="Zhong Z."/>
            <person name="Sun Z."/>
            <person name="Liu W."/>
            <person name="Zhang W."/>
            <person name="Zhang H."/>
        </authorList>
    </citation>
    <scope>NUCLEOTIDE SEQUENCE [LARGE SCALE GENOMIC DNA]</scope>
    <source>
        <strain evidence="1 2">DSM 17690</strain>
    </source>
</reference>
<name>A0A1L8QPB7_9ENTE</name>
<evidence type="ECO:0000313" key="1">
    <source>
        <dbReference type="EMBL" id="OJG09329.1"/>
    </source>
</evidence>
<protein>
    <submittedName>
        <fullName evidence="1">Uncharacterized protein</fullName>
    </submittedName>
</protein>
<evidence type="ECO:0000313" key="2">
    <source>
        <dbReference type="Proteomes" id="UP000182149"/>
    </source>
</evidence>
<dbReference type="Proteomes" id="UP000182149">
    <property type="component" value="Unassembled WGS sequence"/>
</dbReference>
<sequence length="52" mass="6131">MSHVKGKRSHYSNLSSDINRVLTELKNFDKSKIDKIDNFKLTQLIEVLERLK</sequence>
<organism evidence="1 2">
    <name type="scientific">Enterococcus aquimarinus</name>
    <dbReference type="NCBI Taxonomy" id="328396"/>
    <lineage>
        <taxon>Bacteria</taxon>
        <taxon>Bacillati</taxon>
        <taxon>Bacillota</taxon>
        <taxon>Bacilli</taxon>
        <taxon>Lactobacillales</taxon>
        <taxon>Enterococcaceae</taxon>
        <taxon>Enterococcus</taxon>
    </lineage>
</organism>
<comment type="caution">
    <text evidence="1">The sequence shown here is derived from an EMBL/GenBank/DDBJ whole genome shotgun (WGS) entry which is preliminary data.</text>
</comment>
<keyword evidence="2" id="KW-1185">Reference proteome</keyword>
<dbReference type="AlphaFoldDB" id="A0A1L8QPB7"/>
<proteinExistence type="predicted"/>
<dbReference type="EMBL" id="JXKD01000017">
    <property type="protein sequence ID" value="OJG09329.1"/>
    <property type="molecule type" value="Genomic_DNA"/>
</dbReference>
<gene>
    <name evidence="1" type="ORF">RU93_GL000815</name>
</gene>
<accession>A0A1L8QPB7</accession>